<dbReference type="PROSITE" id="PS51823">
    <property type="entry name" value="CLU"/>
    <property type="match status" value="1"/>
</dbReference>
<dbReference type="GO" id="GO:0005737">
    <property type="term" value="C:cytoplasm"/>
    <property type="evidence" value="ECO:0007669"/>
    <property type="project" value="TreeGrafter"/>
</dbReference>
<protein>
    <recommendedName>
        <fullName evidence="2">Clu domain-containing protein</fullName>
    </recommendedName>
</protein>
<dbReference type="Pfam" id="PF13236">
    <property type="entry name" value="CLU"/>
    <property type="match status" value="1"/>
</dbReference>
<dbReference type="InterPro" id="IPR032675">
    <property type="entry name" value="LRR_dom_sf"/>
</dbReference>
<sequence>MSGYDNNNNNNNFETKKNDDENQTLSFDIKQTSLYNSANPYLNSYIKSYNSYQTLNSSPQINQQQQSNNNNNNNSDNNAYDNDSNKNDNTTHSYGTIEGSDSAYSIMPTVSITTSTSTSTTPSTKTNNNSYSNDSDNSNMSVGYDNNSLVDSSSSSSFNGNSSNSSICNTPRSPRPSSATPDLDAIERESRERKLLQSREERDRDKGRDWNQEFQSLLKEPYCLDKFEKLTFVAMDFVKAAETYGKLIIKEMFMPIALRTIKPTKIGGIAGGDKYICQNILFKFAYDQKINDQWLYGGNFPSEYGASKAAGNELRGLSYFFQNLMDYDLVNKISVPLMCIIDYYGYRLVAISLLPINKETLIYGSCDGGHNVHSDIQEVNDIMEKVAKGMNLRGHLSGLNPKFLYGPGDFEIHRSISSQSDLYYSLDFARLLPPQAYFDEYNNSISHREIFYKLLRPELIRTYDTPLSSDAFSGWSAADPNYKSYNQDVTDATNHLYDVIIREAATELESRKDSDLKKLDLAVEVHKFGINLRHLGRLRSQVDSHNTNLRKAILNEMVERILKNKIKDDLRLNLSGHFIGSEEKCIETIVNFLNRLFNVDRFLPSQKPFWTVTIKSLIVEKYGADCCGLTEAELDNKYDLIKSIDLSTVISLFQSKTGIKLSSRVRNILADNKLPRVLYTDVKSVLPLVKHSNMIARSEGISLYMKALEMIYSNNVCYGKASRPPNYSYFNREYYEELSLLAQCKSKLELASRSSTTDAILYQLLGLVDIEVYKMSEQYAESPHLQSAEKNFLTSLSYHYAPGTLVSLGTVYGLMCKMDNANKQYLALSRFNPADFIDTLFESGSLYTPYFSYQNYFYTNYIPTSLHQLLVLRSYLEKMDVDNPMRKQYLHRTLKQVSMLLLRSLQVSDCYRQQYVLNAIRLYLNLPPKKLMTEMDVAEDGGTLLEQIIIDEPNILDDIMAASATSQYGSVPFLVLIKYIPYSKSLCHLVERLLNESPLSNFHLQEEHEMTSTPISTSILCGLNVQFDSLKIQKKNSENIPISVLSKQANLRKLRLEGLYFANADCLLAILSLLQPTLENLHINCFNNCPGDLQTLPIISLPNLKTVHIQEFTFNNSSKILNMLVLSFVSSVESLSLENLPDFNYDLLIQMTKLKSLKFRYMKRISPEILPATLEEFNGLYYIDDLAKLMTRCPKIKSIICRSSDFDYPIFKQLKVLAGHPLEHLVIDISQKLLTEHDMHLGIDVLASSLKHADFYINAYGSFVHMTEFLTAFKNLTVLHLDFREFNDTHLAHVIANLTQVTDFFCNSNELHLSNSDLKQWSSVKILQLKSIASPKTNFLNLGLVFPNIIHLSLSDPINFQDTDLMNIVENINPLLESLKLGICSFLTDGPIIELSKHLLSLTHIDFLLNVGDACIIKLAESLPKLKSIHTRPFKSEKADQFFNSRYSHITLRRNLTY</sequence>
<feature type="domain" description="Clu" evidence="2">
    <location>
        <begin position="183"/>
        <end position="439"/>
    </location>
</feature>
<dbReference type="RefSeq" id="XP_020432860.1">
    <property type="nucleotide sequence ID" value="XM_020577186.1"/>
</dbReference>
<name>D3BCU8_HETP5</name>
<dbReference type="GO" id="GO:0003729">
    <property type="term" value="F:mRNA binding"/>
    <property type="evidence" value="ECO:0007669"/>
    <property type="project" value="TreeGrafter"/>
</dbReference>
<proteinExistence type="predicted"/>
<comment type="caution">
    <text evidence="3">The sequence shown here is derived from an EMBL/GenBank/DDBJ whole genome shotgun (WGS) entry which is preliminary data.</text>
</comment>
<dbReference type="Proteomes" id="UP000001396">
    <property type="component" value="Unassembled WGS sequence"/>
</dbReference>
<feature type="region of interest" description="Disordered" evidence="1">
    <location>
        <begin position="55"/>
        <end position="101"/>
    </location>
</feature>
<dbReference type="GeneID" id="31361809"/>
<feature type="compositionally biased region" description="Basic and acidic residues" evidence="1">
    <location>
        <begin position="185"/>
        <end position="208"/>
    </location>
</feature>
<feature type="region of interest" description="Disordered" evidence="1">
    <location>
        <begin position="1"/>
        <end position="22"/>
    </location>
</feature>
<dbReference type="InterPro" id="IPR025697">
    <property type="entry name" value="CLU_dom"/>
</dbReference>
<dbReference type="GO" id="GO:0048312">
    <property type="term" value="P:intracellular distribution of mitochondria"/>
    <property type="evidence" value="ECO:0007669"/>
    <property type="project" value="TreeGrafter"/>
</dbReference>
<evidence type="ECO:0000256" key="1">
    <source>
        <dbReference type="SAM" id="MobiDB-lite"/>
    </source>
</evidence>
<evidence type="ECO:0000313" key="4">
    <source>
        <dbReference type="Proteomes" id="UP000001396"/>
    </source>
</evidence>
<feature type="compositionally biased region" description="Low complexity" evidence="1">
    <location>
        <begin position="113"/>
        <end position="178"/>
    </location>
</feature>
<reference evidence="3 4" key="1">
    <citation type="journal article" date="2011" name="Genome Res.">
        <title>Phylogeny-wide analysis of social amoeba genomes highlights ancient origins for complex intercellular communication.</title>
        <authorList>
            <person name="Heidel A.J."/>
            <person name="Lawal H.M."/>
            <person name="Felder M."/>
            <person name="Schilde C."/>
            <person name="Helps N.R."/>
            <person name="Tunggal B."/>
            <person name="Rivero F."/>
            <person name="John U."/>
            <person name="Schleicher M."/>
            <person name="Eichinger L."/>
            <person name="Platzer M."/>
            <person name="Noegel A.A."/>
            <person name="Schaap P."/>
            <person name="Gloeckner G."/>
        </authorList>
    </citation>
    <scope>NUCLEOTIDE SEQUENCE [LARGE SCALE GENOMIC DNA]</scope>
    <source>
        <strain evidence="4">ATCC 26659 / Pp 5 / PN500</strain>
    </source>
</reference>
<dbReference type="InterPro" id="IPR027523">
    <property type="entry name" value="CLU_prot"/>
</dbReference>
<organism evidence="3 4">
    <name type="scientific">Heterostelium pallidum (strain ATCC 26659 / Pp 5 / PN500)</name>
    <name type="common">Cellular slime mold</name>
    <name type="synonym">Polysphondylium pallidum</name>
    <dbReference type="NCBI Taxonomy" id="670386"/>
    <lineage>
        <taxon>Eukaryota</taxon>
        <taxon>Amoebozoa</taxon>
        <taxon>Evosea</taxon>
        <taxon>Eumycetozoa</taxon>
        <taxon>Dictyostelia</taxon>
        <taxon>Acytosteliales</taxon>
        <taxon>Acytosteliaceae</taxon>
        <taxon>Heterostelium</taxon>
    </lineage>
</organism>
<keyword evidence="4" id="KW-1185">Reference proteome</keyword>
<gene>
    <name evidence="3" type="ORF">PPL_06326</name>
</gene>
<dbReference type="EMBL" id="ADBJ01000028">
    <property type="protein sequence ID" value="EFA80740.1"/>
    <property type="molecule type" value="Genomic_DNA"/>
</dbReference>
<feature type="compositionally biased region" description="Low complexity" evidence="1">
    <location>
        <begin position="56"/>
        <end position="82"/>
    </location>
</feature>
<evidence type="ECO:0000259" key="2">
    <source>
        <dbReference type="PROSITE" id="PS51823"/>
    </source>
</evidence>
<dbReference type="SUPFAM" id="SSF52047">
    <property type="entry name" value="RNI-like"/>
    <property type="match status" value="1"/>
</dbReference>
<dbReference type="InParanoid" id="D3BCU8"/>
<feature type="compositionally biased region" description="Low complexity" evidence="1">
    <location>
        <begin position="1"/>
        <end position="12"/>
    </location>
</feature>
<dbReference type="Gene3D" id="3.80.10.10">
    <property type="entry name" value="Ribonuclease Inhibitor"/>
    <property type="match status" value="1"/>
</dbReference>
<accession>D3BCU8</accession>
<dbReference type="PANTHER" id="PTHR12601:SF24">
    <property type="entry name" value="CLU DOMAIN-CONTAINING PROTEIN"/>
    <property type="match status" value="1"/>
</dbReference>
<dbReference type="FunCoup" id="D3BCU8">
    <property type="interactions" value="637"/>
</dbReference>
<evidence type="ECO:0000313" key="3">
    <source>
        <dbReference type="EMBL" id="EFA80740.1"/>
    </source>
</evidence>
<dbReference type="PANTHER" id="PTHR12601">
    <property type="entry name" value="EUKARYOTIC TRANSLATION INITIATION FACTOR 3 SUBUNIT EIF-3"/>
    <property type="match status" value="1"/>
</dbReference>
<feature type="region of interest" description="Disordered" evidence="1">
    <location>
        <begin position="113"/>
        <end position="208"/>
    </location>
</feature>